<dbReference type="FunFam" id="1.10.260.60:FF:000001">
    <property type="entry name" value="Histone-lysine N-methyltransferase, H3 lysine-79 specific"/>
    <property type="match status" value="1"/>
</dbReference>
<feature type="compositionally biased region" description="Basic and acidic residues" evidence="13">
    <location>
        <begin position="385"/>
        <end position="399"/>
    </location>
</feature>
<dbReference type="GO" id="GO:0035097">
    <property type="term" value="C:histone methyltransferase complex"/>
    <property type="evidence" value="ECO:0007669"/>
    <property type="project" value="UniProtKB-ARBA"/>
</dbReference>
<evidence type="ECO:0000256" key="13">
    <source>
        <dbReference type="SAM" id="MobiDB-lite"/>
    </source>
</evidence>
<dbReference type="GO" id="GO:0000077">
    <property type="term" value="P:DNA damage checkpoint signaling"/>
    <property type="evidence" value="ECO:0007669"/>
    <property type="project" value="TreeGrafter"/>
</dbReference>
<keyword evidence="16" id="KW-1185">Reference proteome</keyword>
<dbReference type="Gene3D" id="3.40.50.150">
    <property type="entry name" value="Vaccinia Virus protein VP39"/>
    <property type="match status" value="1"/>
</dbReference>
<dbReference type="InterPro" id="IPR025789">
    <property type="entry name" value="DOT1_dom"/>
</dbReference>
<feature type="compositionally biased region" description="Polar residues" evidence="13">
    <location>
        <begin position="1408"/>
        <end position="1419"/>
    </location>
</feature>
<evidence type="ECO:0000313" key="15">
    <source>
        <dbReference type="EMBL" id="CAB3364889.1"/>
    </source>
</evidence>
<evidence type="ECO:0000256" key="7">
    <source>
        <dbReference type="ARBA" id="ARBA00022853"/>
    </source>
</evidence>
<dbReference type="InterPro" id="IPR030445">
    <property type="entry name" value="H3-K79_meTrfase"/>
</dbReference>
<keyword evidence="4 11" id="KW-0489">Methyltransferase</keyword>
<proteinExistence type="inferred from homology"/>
<evidence type="ECO:0000256" key="10">
    <source>
        <dbReference type="ARBA" id="ARBA00047770"/>
    </source>
</evidence>
<feature type="coiled-coil region" evidence="12">
    <location>
        <begin position="569"/>
        <end position="596"/>
    </location>
</feature>
<organism evidence="15 16">
    <name type="scientific">Cloeon dipterum</name>
    <dbReference type="NCBI Taxonomy" id="197152"/>
    <lineage>
        <taxon>Eukaryota</taxon>
        <taxon>Metazoa</taxon>
        <taxon>Ecdysozoa</taxon>
        <taxon>Arthropoda</taxon>
        <taxon>Hexapoda</taxon>
        <taxon>Insecta</taxon>
        <taxon>Pterygota</taxon>
        <taxon>Palaeoptera</taxon>
        <taxon>Ephemeroptera</taxon>
        <taxon>Pisciforma</taxon>
        <taxon>Baetidae</taxon>
        <taxon>Cloeon</taxon>
    </lineage>
</organism>
<comment type="caution">
    <text evidence="15">The sequence shown here is derived from an EMBL/GenBank/DDBJ whole genome shotgun (WGS) entry which is preliminary data.</text>
</comment>
<feature type="compositionally biased region" description="Low complexity" evidence="13">
    <location>
        <begin position="785"/>
        <end position="815"/>
    </location>
</feature>
<feature type="compositionally biased region" description="Basic and acidic residues" evidence="13">
    <location>
        <begin position="360"/>
        <end position="375"/>
    </location>
</feature>
<feature type="region of interest" description="Disordered" evidence="13">
    <location>
        <begin position="742"/>
        <end position="763"/>
    </location>
</feature>
<comment type="function">
    <text evidence="11">Histone methyltransferase that specifically trimethylates histone H3 to form H3K79me3. This methylation is required for telomere silencing and for the pachytene checkpoint during the meiotic cell cycle by allowing the recruitment of RAD9 to double strand breaks. Nucleosomes are preferred as substrate compared to free histone.</text>
</comment>
<evidence type="ECO:0000256" key="11">
    <source>
        <dbReference type="RuleBase" id="RU271113"/>
    </source>
</evidence>
<dbReference type="EMBL" id="CADEPI010000018">
    <property type="protein sequence ID" value="CAB3364889.1"/>
    <property type="molecule type" value="Genomic_DNA"/>
</dbReference>
<dbReference type="FunFam" id="3.40.50.150:FF:000033">
    <property type="entry name" value="Histone-lysine N-methyltransferase, H3 lysine-79 specific"/>
    <property type="match status" value="1"/>
</dbReference>
<dbReference type="Proteomes" id="UP000494165">
    <property type="component" value="Unassembled WGS sequence"/>
</dbReference>
<feature type="region of interest" description="Disordered" evidence="13">
    <location>
        <begin position="349"/>
        <end position="402"/>
    </location>
</feature>
<gene>
    <name evidence="15" type="ORF">CLODIP_2_CD12504</name>
</gene>
<keyword evidence="7 11" id="KW-0156">Chromatin regulator</keyword>
<feature type="compositionally biased region" description="Basic and acidic residues" evidence="13">
    <location>
        <begin position="869"/>
        <end position="890"/>
    </location>
</feature>
<evidence type="ECO:0000259" key="14">
    <source>
        <dbReference type="PROSITE" id="PS51569"/>
    </source>
</evidence>
<accession>A0A8S1CHX6</accession>
<feature type="compositionally biased region" description="Basic and acidic residues" evidence="13">
    <location>
        <begin position="991"/>
        <end position="1007"/>
    </location>
</feature>
<dbReference type="PANTHER" id="PTHR21451">
    <property type="entry name" value="HISTONE H3 METHYLTRANSFERASE"/>
    <property type="match status" value="1"/>
</dbReference>
<dbReference type="PANTHER" id="PTHR21451:SF0">
    <property type="entry name" value="HISTONE-LYSINE N-METHYLTRANSFERASE, H3 LYSINE-79 SPECIFIC"/>
    <property type="match status" value="1"/>
</dbReference>
<feature type="compositionally biased region" description="Basic residues" evidence="13">
    <location>
        <begin position="435"/>
        <end position="445"/>
    </location>
</feature>
<feature type="compositionally biased region" description="Pro residues" evidence="13">
    <location>
        <begin position="935"/>
        <end position="944"/>
    </location>
</feature>
<reference evidence="15 16" key="1">
    <citation type="submission" date="2020-04" db="EMBL/GenBank/DDBJ databases">
        <authorList>
            <person name="Alioto T."/>
            <person name="Alioto T."/>
            <person name="Gomez Garrido J."/>
        </authorList>
    </citation>
    <scope>NUCLEOTIDE SEQUENCE [LARGE SCALE GENOMIC DNA]</scope>
</reference>
<keyword evidence="8 11" id="KW-0539">Nucleus</keyword>
<evidence type="ECO:0000256" key="6">
    <source>
        <dbReference type="ARBA" id="ARBA00022691"/>
    </source>
</evidence>
<feature type="compositionally biased region" description="Polar residues" evidence="13">
    <location>
        <begin position="1135"/>
        <end position="1156"/>
    </location>
</feature>
<keyword evidence="6 11" id="KW-0949">S-adenosyl-L-methionine</keyword>
<dbReference type="CDD" id="cd20902">
    <property type="entry name" value="CC_DOT1L"/>
    <property type="match status" value="1"/>
</dbReference>
<feature type="compositionally biased region" description="Polar residues" evidence="13">
    <location>
        <begin position="899"/>
        <end position="908"/>
    </location>
</feature>
<dbReference type="Gene3D" id="1.10.260.60">
    <property type="match status" value="1"/>
</dbReference>
<feature type="region of interest" description="Disordered" evidence="13">
    <location>
        <begin position="1124"/>
        <end position="1189"/>
    </location>
</feature>
<evidence type="ECO:0000256" key="2">
    <source>
        <dbReference type="ARBA" id="ARBA00012190"/>
    </source>
</evidence>
<evidence type="ECO:0000256" key="12">
    <source>
        <dbReference type="SAM" id="Coils"/>
    </source>
</evidence>
<evidence type="ECO:0000256" key="4">
    <source>
        <dbReference type="ARBA" id="ARBA00022603"/>
    </source>
</evidence>
<evidence type="ECO:0000256" key="5">
    <source>
        <dbReference type="ARBA" id="ARBA00022679"/>
    </source>
</evidence>
<feature type="domain" description="DOT1" evidence="14">
    <location>
        <begin position="14"/>
        <end position="349"/>
    </location>
</feature>
<evidence type="ECO:0000256" key="8">
    <source>
        <dbReference type="ARBA" id="ARBA00023242"/>
    </source>
</evidence>
<dbReference type="EC" id="2.1.1.360" evidence="2 11"/>
<keyword evidence="12" id="KW-0175">Coiled coil</keyword>
<feature type="region of interest" description="Disordered" evidence="13">
    <location>
        <begin position="1029"/>
        <end position="1050"/>
    </location>
</feature>
<comment type="similarity">
    <text evidence="11">Belongs to the class I-like SAM-binding methyltransferase superfamily. DOT1 family.</text>
</comment>
<feature type="compositionally biased region" description="Low complexity" evidence="13">
    <location>
        <begin position="1030"/>
        <end position="1047"/>
    </location>
</feature>
<evidence type="ECO:0000256" key="9">
    <source>
        <dbReference type="ARBA" id="ARBA00029821"/>
    </source>
</evidence>
<feature type="region of interest" description="Disordered" evidence="13">
    <location>
        <begin position="418"/>
        <end position="470"/>
    </location>
</feature>
<evidence type="ECO:0000256" key="1">
    <source>
        <dbReference type="ARBA" id="ARBA00004123"/>
    </source>
</evidence>
<feature type="region of interest" description="Disordered" evidence="13">
    <location>
        <begin position="869"/>
        <end position="1014"/>
    </location>
</feature>
<comment type="catalytic activity">
    <reaction evidence="10 11">
        <text>L-lysyl(79)-[histone H3] + 3 S-adenosyl-L-methionine = N(6),N(6),N(6)-trimethyl-L-lysyl(79)-[histone H3] + 3 S-adenosyl-L-homocysteine + 3 H(+)</text>
        <dbReference type="Rhea" id="RHEA:60328"/>
        <dbReference type="Rhea" id="RHEA-COMP:15549"/>
        <dbReference type="Rhea" id="RHEA-COMP:15552"/>
        <dbReference type="ChEBI" id="CHEBI:15378"/>
        <dbReference type="ChEBI" id="CHEBI:29969"/>
        <dbReference type="ChEBI" id="CHEBI:57856"/>
        <dbReference type="ChEBI" id="CHEBI:59789"/>
        <dbReference type="ChEBI" id="CHEBI:61961"/>
        <dbReference type="EC" id="2.1.1.360"/>
    </reaction>
</comment>
<dbReference type="PROSITE" id="PS51569">
    <property type="entry name" value="DOT1"/>
    <property type="match status" value="1"/>
</dbReference>
<feature type="compositionally biased region" description="Low complexity" evidence="13">
    <location>
        <begin position="1494"/>
        <end position="1515"/>
    </location>
</feature>
<dbReference type="Pfam" id="PF08123">
    <property type="entry name" value="DOT1"/>
    <property type="match status" value="1"/>
</dbReference>
<feature type="region of interest" description="Disordered" evidence="13">
    <location>
        <begin position="1552"/>
        <end position="1597"/>
    </location>
</feature>
<keyword evidence="5 11" id="KW-0808">Transferase</keyword>
<sequence>MSQELVLHSPVGSDPAVYHWPLTSGRGADKHDGAIEIVETIRWACKELPDLKLPLENNILKDYDTRSFESMRGLCDRYNRAIDEFLKLEKGTARRAERIGKRPSQDLLRHIIQQTYNQAVEDPDKLNQYEPFSPEVYGETSFDLVLQMIEKVCPTPEDTFIDLGSGVGQVVLQMAAATNCKMCYGIEKADMPAKYAKSMDRSFQRWMAWYGKSYGKYTILKGDFLNEENRTMITSASLVFVNNFAFGPNVDHALKERFAELKDGTRIVSSKSFCPANFRITDRNLSGMIWYLRHVHRNRVKFFADIGTIMEVTEMDPLKGSVSWTGKPVSYFLHVIDRSKLERYFTKNKARSNGSCNGDENIRNPRIRREAKSMTEDTSSNDGSLKQDDPRSSDEEKGKVYGPTTRHAWNVYTMKASGKESCSDDDNNNAGKVQAQRKRVKRKMSPRPNKPNVLKRPGRKPKGKIARQKKKKKININGLDLLHSETLLSTSNQMQGQKLPPAPGCVDQQLPSLILVENAPSIVHNEVEPRNSLEPYGLQVLLDSIRTSYMQFIHHMKTPDFKVSVQMSIKAEKERNAKILNRASQLEKQIQVLITDSVALLKTRMNEIGIVANNPSDLLSSAKDIVQTHKELQGSLAHLQREVIRYPALIRDTAPILALTCLQVLPLEEENLRLMQRHQQHAVVAAAAAAAAEKSAHEPPHALNGVRNCDPALEEARRKQHKLMERQKNEMLLAKAESKPVPVIYKPPPEHHPHVHPPQLQQHYEKAAVQAPVIVGNGQQPQHLLQTVAQQQQQHQQQQHPQQQHQQQQQQHQQQQPPPPPPPPHVKSRKSRESRSRSQDWPDVPNVEKIKEDNPEILAKKLLEVGRQIEAEKMKENPRHLKHHDEKPENKATAAGPGKSQQESSYKINFSDRMQAIIESELNDGNERKQQHQQPQPPPPPPPVVSQSRPTPSSSSSHHMHAKMHPYPVPQVPLGHQINHGYPQAAPMMDARTKDSRRISSDNRRQPDYTQLSPAKVALRRHLSQERLAQQHPSMQMHHPQQPPSHQANQRYSSIADLMNNEIERTLGAVPPERHQPSERTTYEIKQQNLIDAVVERTTTSSTPNASNNDILKMDTTKMRSKISRVMTEDEGESSSRTLYSPISRPNSTETSSSQPILEGLAYPRSKSPFSQRQQQQQQQAPAGAISSVQLPRADINPYIESYYFSDSKRPVVVTASKLNSARTSTIVPIPPNNAGPSEEQFSEGLAASLHARIKKAPAKEEAKSPADCMGAAVPPPVVKLEPVEDSSGPELPPPKPVARKRSLSTAPGSPPCKMPSSETQDSSSRPPSDGPKASEQPTLPPPPPPSSSSNSSQQPMPSTGTTAAAEEEDVPHKKIQESLDHTFDKLMNFASSEVDKRRRSTEGASPRGNTLSCNTSPDSGIGRELSATSVSSLEACKSPVKGSASPNAKLPRLPKKNPMALTMVEAAPSPLAVTSNIAEEEDELLSGPPRTPSPSNERPSSNPAARPTAAAAVKPPTPEPAVLPRRSSAVLERVVVGLWRRQQQPRLALPAQGQGLRRLAPPRRLPPGLQQAAVPVETPLQQQRGALPALRRRWRQ</sequence>
<feature type="region of interest" description="Disordered" evidence="13">
    <location>
        <begin position="785"/>
        <end position="857"/>
    </location>
</feature>
<dbReference type="GO" id="GO:0006281">
    <property type="term" value="P:DNA repair"/>
    <property type="evidence" value="ECO:0007669"/>
    <property type="project" value="TreeGrafter"/>
</dbReference>
<name>A0A8S1CHX6_9INSE</name>
<comment type="subcellular location">
    <subcellularLocation>
        <location evidence="1 11">Nucleus</location>
    </subcellularLocation>
</comment>
<protein>
    <recommendedName>
        <fullName evidence="3 11">Histone-lysine N-methyltransferase, H3 lysine-79 specific</fullName>
        <ecNumber evidence="2 11">2.1.1.360</ecNumber>
    </recommendedName>
    <alternativeName>
        <fullName evidence="9 11">Histone H3-K79 methyltransferase</fullName>
    </alternativeName>
</protein>
<comment type="miscellaneous">
    <text evidence="11">In contrast to other lysine histone methyltransferases, it does not contain a SET domain, suggesting the existence of another mechanism for methylation of lysine residues of histones.</text>
</comment>
<feature type="compositionally biased region" description="Pro residues" evidence="13">
    <location>
        <begin position="816"/>
        <end position="825"/>
    </location>
</feature>
<dbReference type="InterPro" id="IPR029063">
    <property type="entry name" value="SAM-dependent_MTases_sf"/>
</dbReference>
<feature type="compositionally biased region" description="Basic residues" evidence="13">
    <location>
        <begin position="456"/>
        <end position="470"/>
    </location>
</feature>
<feature type="compositionally biased region" description="Low complexity" evidence="13">
    <location>
        <begin position="945"/>
        <end position="957"/>
    </location>
</feature>
<feature type="region of interest" description="Disordered" evidence="13">
    <location>
        <begin position="1254"/>
        <end position="1525"/>
    </location>
</feature>
<feature type="compositionally biased region" description="Low complexity" evidence="13">
    <location>
        <begin position="1348"/>
        <end position="1359"/>
    </location>
</feature>
<feature type="compositionally biased region" description="Polar residues" evidence="13">
    <location>
        <begin position="1317"/>
        <end position="1327"/>
    </location>
</feature>
<evidence type="ECO:0000313" key="16">
    <source>
        <dbReference type="Proteomes" id="UP000494165"/>
    </source>
</evidence>
<dbReference type="CDD" id="cd02440">
    <property type="entry name" value="AdoMet_MTases"/>
    <property type="match status" value="1"/>
</dbReference>
<dbReference type="OrthoDB" id="443402at2759"/>
<evidence type="ECO:0000256" key="3">
    <source>
        <dbReference type="ARBA" id="ARBA00020987"/>
    </source>
</evidence>
<feature type="compositionally biased region" description="Basic and acidic residues" evidence="13">
    <location>
        <begin position="1371"/>
        <end position="1385"/>
    </location>
</feature>
<dbReference type="SUPFAM" id="SSF53335">
    <property type="entry name" value="S-adenosyl-L-methionine-dependent methyltransferases"/>
    <property type="match status" value="1"/>
</dbReference>
<feature type="compositionally biased region" description="Basic and acidic residues" evidence="13">
    <location>
        <begin position="831"/>
        <end position="857"/>
    </location>
</feature>
<dbReference type="GO" id="GO:0032259">
    <property type="term" value="P:methylation"/>
    <property type="evidence" value="ECO:0007669"/>
    <property type="project" value="UniProtKB-KW"/>
</dbReference>
<dbReference type="GO" id="GO:0140956">
    <property type="term" value="F:histone H3K79 trimethyltransferase activity"/>
    <property type="evidence" value="ECO:0007669"/>
    <property type="project" value="UniProtKB-EC"/>
</dbReference>